<evidence type="ECO:0000313" key="2">
    <source>
        <dbReference type="EMBL" id="GMQ34795.1"/>
    </source>
</evidence>
<keyword evidence="1" id="KW-1133">Transmembrane helix</keyword>
<evidence type="ECO:0008006" key="4">
    <source>
        <dbReference type="Google" id="ProtNLM"/>
    </source>
</evidence>
<evidence type="ECO:0000256" key="1">
    <source>
        <dbReference type="SAM" id="Phobius"/>
    </source>
</evidence>
<feature type="transmembrane region" description="Helical" evidence="1">
    <location>
        <begin position="140"/>
        <end position="160"/>
    </location>
</feature>
<dbReference type="RefSeq" id="WP_338229616.1">
    <property type="nucleotide sequence ID" value="NZ_BTPE01000011.1"/>
</dbReference>
<dbReference type="InterPro" id="IPR021354">
    <property type="entry name" value="DUF2975"/>
</dbReference>
<keyword evidence="3" id="KW-1185">Reference proteome</keyword>
<comment type="caution">
    <text evidence="2">The sequence shown here is derived from an EMBL/GenBank/DDBJ whole genome shotgun (WGS) entry which is preliminary data.</text>
</comment>
<feature type="transmembrane region" description="Helical" evidence="1">
    <location>
        <begin position="6"/>
        <end position="30"/>
    </location>
</feature>
<proteinExistence type="predicted"/>
<feature type="transmembrane region" description="Helical" evidence="1">
    <location>
        <begin position="220"/>
        <end position="239"/>
    </location>
</feature>
<dbReference type="Proteomes" id="UP001307705">
    <property type="component" value="Unassembled WGS sequence"/>
</dbReference>
<dbReference type="EMBL" id="BTPE01000011">
    <property type="protein sequence ID" value="GMQ34795.1"/>
    <property type="molecule type" value="Genomic_DNA"/>
</dbReference>
<feature type="transmembrane region" description="Helical" evidence="1">
    <location>
        <begin position="180"/>
        <end position="199"/>
    </location>
</feature>
<keyword evidence="1" id="KW-0472">Membrane</keyword>
<organism evidence="2 3">
    <name type="scientific">Algoriphagus taiwanensis</name>
    <dbReference type="NCBI Taxonomy" id="1445656"/>
    <lineage>
        <taxon>Bacteria</taxon>
        <taxon>Pseudomonadati</taxon>
        <taxon>Bacteroidota</taxon>
        <taxon>Cytophagia</taxon>
        <taxon>Cytophagales</taxon>
        <taxon>Cyclobacteriaceae</taxon>
        <taxon>Algoriphagus</taxon>
    </lineage>
</organism>
<protein>
    <recommendedName>
        <fullName evidence="4">DUF2975 domain-containing protein</fullName>
    </recommendedName>
</protein>
<gene>
    <name evidence="2" type="ORF">Ataiwa_30680</name>
</gene>
<dbReference type="Pfam" id="PF11188">
    <property type="entry name" value="DUF2975"/>
    <property type="match status" value="1"/>
</dbReference>
<name>A0ABQ6Q5E4_9BACT</name>
<reference evidence="2 3" key="1">
    <citation type="submission" date="2023-08" db="EMBL/GenBank/DDBJ databases">
        <title>Draft genome sequence of Algoriphagus taiwanensis.</title>
        <authorList>
            <person name="Takatani N."/>
            <person name="Hosokawa M."/>
            <person name="Sawabe T."/>
        </authorList>
    </citation>
    <scope>NUCLEOTIDE SEQUENCE [LARGE SCALE GENOMIC DNA]</scope>
    <source>
        <strain evidence="2 3">JCM 19755</strain>
    </source>
</reference>
<evidence type="ECO:0000313" key="3">
    <source>
        <dbReference type="Proteomes" id="UP001307705"/>
    </source>
</evidence>
<keyword evidence="1" id="KW-0812">Transmembrane</keyword>
<sequence length="252" mass="28730">MKITRILLWITYISLGLSAIAFGLFGIILIKTDFQAQKIENGDLAGVTSKSTTGKFKLPMNLEAEYYLRVKDGQVLVDGYFLKIQKKYIPDSFLANVEIPETDYPVPIQGDFYSMPESDSYLYIKTDFSSIESALHIWKFYFILSFGLLVGAIVLVILFLKNCDNGNFFIAQNAALLRVISYLAIGYSLMEYGFQWLVFNEMNSQLEESFSFSLNSNLDFNWNYLIISIFLVLIAQAFTEGTKLKEEQSLTI</sequence>
<accession>A0ABQ6Q5E4</accession>